<gene>
    <name evidence="2" type="ORF">MSIMFB_02403</name>
</gene>
<protein>
    <recommendedName>
        <fullName evidence="4">Lipoprotein</fullName>
    </recommendedName>
</protein>
<dbReference type="EMBL" id="OCTY01000002">
    <property type="protein sequence ID" value="SOJ54912.1"/>
    <property type="molecule type" value="Genomic_DNA"/>
</dbReference>
<feature type="chain" id="PRO_5039342906" description="Lipoprotein" evidence="1">
    <location>
        <begin position="18"/>
        <end position="148"/>
    </location>
</feature>
<name>A0A7Z7IM65_9MYCO</name>
<dbReference type="RefSeq" id="WP_186242863.1">
    <property type="nucleotide sequence ID" value="NZ_OCTY01000002.1"/>
</dbReference>
<proteinExistence type="predicted"/>
<evidence type="ECO:0008006" key="4">
    <source>
        <dbReference type="Google" id="ProtNLM"/>
    </source>
</evidence>
<feature type="signal peptide" evidence="1">
    <location>
        <begin position="1"/>
        <end position="17"/>
    </location>
</feature>
<dbReference type="AlphaFoldDB" id="A0A7Z7IM65"/>
<dbReference type="PROSITE" id="PS51257">
    <property type="entry name" value="PROKAR_LIPOPROTEIN"/>
    <property type="match status" value="1"/>
</dbReference>
<keyword evidence="3" id="KW-1185">Reference proteome</keyword>
<organism evidence="2 3">
    <name type="scientific">Mycobacterium simulans</name>
    <dbReference type="NCBI Taxonomy" id="627089"/>
    <lineage>
        <taxon>Bacteria</taxon>
        <taxon>Bacillati</taxon>
        <taxon>Actinomycetota</taxon>
        <taxon>Actinomycetes</taxon>
        <taxon>Mycobacteriales</taxon>
        <taxon>Mycobacteriaceae</taxon>
        <taxon>Mycobacterium</taxon>
    </lineage>
</organism>
<comment type="caution">
    <text evidence="2">The sequence shown here is derived from an EMBL/GenBank/DDBJ whole genome shotgun (WGS) entry which is preliminary data.</text>
</comment>
<evidence type="ECO:0000313" key="3">
    <source>
        <dbReference type="Proteomes" id="UP000554965"/>
    </source>
</evidence>
<sequence length="148" mass="15847">MSLLKSLALVATALLLAACGGATHTTASTVTVTQPVTVEPPPSQAAAHQPPPARAPKAVIDDYGSSLSVIDNDGKYLVYTDIMPGRYRNAGGAMCYWARLRSLDASDIIDSRMSGVSQIVEIHEDDTAFLTQNCGTWQMVHVPSPWEF</sequence>
<evidence type="ECO:0000256" key="1">
    <source>
        <dbReference type="SAM" id="SignalP"/>
    </source>
</evidence>
<accession>A0A7Z7IM65</accession>
<evidence type="ECO:0000313" key="2">
    <source>
        <dbReference type="EMBL" id="SOJ54912.1"/>
    </source>
</evidence>
<reference evidence="2 3" key="1">
    <citation type="submission" date="2017-10" db="EMBL/GenBank/DDBJ databases">
        <authorList>
            <consortium name="Urmite Genomes"/>
        </authorList>
    </citation>
    <scope>NUCLEOTIDE SEQUENCE [LARGE SCALE GENOMIC DNA]</scope>
    <source>
        <strain evidence="2 3">FB-527</strain>
    </source>
</reference>
<keyword evidence="1" id="KW-0732">Signal</keyword>
<dbReference type="Proteomes" id="UP000554965">
    <property type="component" value="Unassembled WGS sequence"/>
</dbReference>